<feature type="signal peptide" evidence="1">
    <location>
        <begin position="1"/>
        <end position="17"/>
    </location>
</feature>
<dbReference type="EMBL" id="CP039964">
    <property type="protein sequence ID" value="QCO54460.1"/>
    <property type="molecule type" value="Genomic_DNA"/>
</dbReference>
<dbReference type="RefSeq" id="WP_137192144.1">
    <property type="nucleotide sequence ID" value="NZ_CP039964.1"/>
</dbReference>
<evidence type="ECO:0008006" key="4">
    <source>
        <dbReference type="Google" id="ProtNLM"/>
    </source>
</evidence>
<evidence type="ECO:0000313" key="2">
    <source>
        <dbReference type="EMBL" id="QCO54460.1"/>
    </source>
</evidence>
<gene>
    <name evidence="2" type="ORF">EOK75_00655</name>
</gene>
<dbReference type="Proteomes" id="UP000298631">
    <property type="component" value="Chromosome"/>
</dbReference>
<keyword evidence="1" id="KW-0732">Signal</keyword>
<dbReference type="PROSITE" id="PS51257">
    <property type="entry name" value="PROKAR_LIPOPROTEIN"/>
    <property type="match status" value="1"/>
</dbReference>
<feature type="chain" id="PRO_5020476194" description="17 kDa surface antigen" evidence="1">
    <location>
        <begin position="18"/>
        <end position="77"/>
    </location>
</feature>
<dbReference type="AlphaFoldDB" id="A0A4P8EC72"/>
<evidence type="ECO:0000313" key="3">
    <source>
        <dbReference type="Proteomes" id="UP000298631"/>
    </source>
</evidence>
<protein>
    <recommendedName>
        <fullName evidence="4">17 kDa surface antigen</fullName>
    </recommendedName>
</protein>
<evidence type="ECO:0000256" key="1">
    <source>
        <dbReference type="SAM" id="SignalP"/>
    </source>
</evidence>
<organism evidence="2 3">
    <name type="scientific">Pseudorhodobacter turbinis</name>
    <dbReference type="NCBI Taxonomy" id="2500533"/>
    <lineage>
        <taxon>Bacteria</taxon>
        <taxon>Pseudomonadati</taxon>
        <taxon>Pseudomonadota</taxon>
        <taxon>Alphaproteobacteria</taxon>
        <taxon>Rhodobacterales</taxon>
        <taxon>Paracoccaceae</taxon>
        <taxon>Pseudorhodobacter</taxon>
    </lineage>
</organism>
<name>A0A4P8EC72_9RHOB</name>
<sequence>MRITTLLMAAPVILALAGCVNNNPNSPTNNAAVRTIGGAGAGALIASATGGSKTKGALVGALVGGVSCGVPGLPACY</sequence>
<reference evidence="2 3" key="1">
    <citation type="submission" date="2019-05" db="EMBL/GenBank/DDBJ databases">
        <title>Pseudorhodobacter turbinis sp. nov., isolated from the gut of the Korean turban shell.</title>
        <authorList>
            <person name="Jeong Y.-S."/>
            <person name="Kang W.-R."/>
            <person name="Bae J.-W."/>
        </authorList>
    </citation>
    <scope>NUCLEOTIDE SEQUENCE [LARGE SCALE GENOMIC DNA]</scope>
    <source>
        <strain evidence="2 3">S12M18</strain>
    </source>
</reference>
<accession>A0A4P8EC72</accession>
<dbReference type="KEGG" id="pseb:EOK75_00655"/>
<keyword evidence="3" id="KW-1185">Reference proteome</keyword>
<proteinExistence type="predicted"/>